<reference evidence="2 3" key="1">
    <citation type="journal article" date="2014" name="Front. Genet.">
        <title>Genome and metabolic network of "Candidatus Phaeomarinobacter ectocarpi" Ec32, a new candidate genus of Alphaproteobacteria frequently associated with brown algae.</title>
        <authorList>
            <person name="Dittami S.M."/>
            <person name="Barbeyron T."/>
            <person name="Boyen C."/>
            <person name="Cambefort J."/>
            <person name="Collet G."/>
            <person name="Delage L."/>
            <person name="Gobet A."/>
            <person name="Groisillier A."/>
            <person name="Leblanc C."/>
            <person name="Michel G."/>
            <person name="Scornet D."/>
            <person name="Siegel A."/>
            <person name="Tapia J.E."/>
            <person name="Tonon T."/>
        </authorList>
    </citation>
    <scope>NUCLEOTIDE SEQUENCE [LARGE SCALE GENOMIC DNA]</scope>
    <source>
        <strain evidence="2 3">Ec32</strain>
    </source>
</reference>
<dbReference type="EMBL" id="HG966617">
    <property type="protein sequence ID" value="CDO60013.1"/>
    <property type="molecule type" value="Genomic_DNA"/>
</dbReference>
<feature type="chain" id="PRO_5004959946" evidence="1">
    <location>
        <begin position="37"/>
        <end position="187"/>
    </location>
</feature>
<proteinExistence type="predicted"/>
<dbReference type="KEGG" id="pect:BN1012_Phect1799"/>
<dbReference type="AlphaFoldDB" id="X5M972"/>
<accession>X5M972</accession>
<dbReference type="HOGENOM" id="CLU_1445211_0_0_5"/>
<organism evidence="2 3">
    <name type="scientific">Candidatus Phaeomarinibacter ectocarpi</name>
    <dbReference type="NCBI Taxonomy" id="1458461"/>
    <lineage>
        <taxon>Bacteria</taxon>
        <taxon>Pseudomonadati</taxon>
        <taxon>Pseudomonadota</taxon>
        <taxon>Alphaproteobacteria</taxon>
        <taxon>Hyphomicrobiales</taxon>
        <taxon>Parvibaculaceae</taxon>
        <taxon>Candidatus Phaeomarinibacter</taxon>
    </lineage>
</organism>
<keyword evidence="1" id="KW-0732">Signal</keyword>
<name>X5M972_9HYPH</name>
<dbReference type="Proteomes" id="UP000032160">
    <property type="component" value="Chromosome I"/>
</dbReference>
<gene>
    <name evidence="2" type="ORF">BN1012_Phect1799</name>
</gene>
<evidence type="ECO:0000313" key="2">
    <source>
        <dbReference type="EMBL" id="CDO60013.1"/>
    </source>
</evidence>
<dbReference type="STRING" id="1458461.BN1012_Phect1799"/>
<keyword evidence="3" id="KW-1185">Reference proteome</keyword>
<feature type="signal peptide" evidence="1">
    <location>
        <begin position="1"/>
        <end position="36"/>
    </location>
</feature>
<evidence type="ECO:0000313" key="3">
    <source>
        <dbReference type="Proteomes" id="UP000032160"/>
    </source>
</evidence>
<sequence length="187" mass="20119">MIGFISMTHASKLSRTATLWATAAVAAAALAMPATAANLDRDALIERGEVFVVALSDAFERSASDCREMGDRTCARYFTHRAGAIANGGELYNLPIRPDADLDAWMNGNPTFEYAETYALITSQAADVTPRAVARVQSAYEGWVLAMSSGDAHRASTWHTRWEGALATFTETPDEPSTGEQLLSAVQ</sequence>
<evidence type="ECO:0000256" key="1">
    <source>
        <dbReference type="SAM" id="SignalP"/>
    </source>
</evidence>
<protein>
    <submittedName>
        <fullName evidence="2">Uncharacterized protein</fullName>
    </submittedName>
</protein>